<evidence type="ECO:0000256" key="1">
    <source>
        <dbReference type="SAM" id="MobiDB-lite"/>
    </source>
</evidence>
<evidence type="ECO:0000313" key="3">
    <source>
        <dbReference type="Proteomes" id="UP000837857"/>
    </source>
</evidence>
<organism evidence="2 3">
    <name type="scientific">Iphiclides podalirius</name>
    <name type="common">scarce swallowtail</name>
    <dbReference type="NCBI Taxonomy" id="110791"/>
    <lineage>
        <taxon>Eukaryota</taxon>
        <taxon>Metazoa</taxon>
        <taxon>Ecdysozoa</taxon>
        <taxon>Arthropoda</taxon>
        <taxon>Hexapoda</taxon>
        <taxon>Insecta</taxon>
        <taxon>Pterygota</taxon>
        <taxon>Neoptera</taxon>
        <taxon>Endopterygota</taxon>
        <taxon>Lepidoptera</taxon>
        <taxon>Glossata</taxon>
        <taxon>Ditrysia</taxon>
        <taxon>Papilionoidea</taxon>
        <taxon>Papilionidae</taxon>
        <taxon>Papilioninae</taxon>
        <taxon>Iphiclides</taxon>
    </lineage>
</organism>
<sequence>MRSVSIKISQPAEAGVTQTQKWSGLERTSGGSGVALMPLCKKQCRVSSVEWRVASGECRVASGEATNGTDRSPQPPPDAAD</sequence>
<reference evidence="2" key="1">
    <citation type="submission" date="2022-03" db="EMBL/GenBank/DDBJ databases">
        <authorList>
            <person name="Martin H S."/>
        </authorList>
    </citation>
    <scope>NUCLEOTIDE SEQUENCE</scope>
</reference>
<keyword evidence="3" id="KW-1185">Reference proteome</keyword>
<name>A0ABN8IT68_9NEOP</name>
<proteinExistence type="predicted"/>
<dbReference type="Proteomes" id="UP000837857">
    <property type="component" value="Chromosome 3"/>
</dbReference>
<feature type="non-terminal residue" evidence="2">
    <location>
        <position position="1"/>
    </location>
</feature>
<accession>A0ABN8IT68</accession>
<evidence type="ECO:0000313" key="2">
    <source>
        <dbReference type="EMBL" id="CAH2063937.1"/>
    </source>
</evidence>
<feature type="region of interest" description="Disordered" evidence="1">
    <location>
        <begin position="1"/>
        <end position="29"/>
    </location>
</feature>
<gene>
    <name evidence="2" type="ORF">IPOD504_LOCUS12744</name>
</gene>
<dbReference type="EMBL" id="OW152815">
    <property type="protein sequence ID" value="CAH2063937.1"/>
    <property type="molecule type" value="Genomic_DNA"/>
</dbReference>
<feature type="region of interest" description="Disordered" evidence="1">
    <location>
        <begin position="60"/>
        <end position="81"/>
    </location>
</feature>
<protein>
    <submittedName>
        <fullName evidence="2">Uncharacterized protein</fullName>
    </submittedName>
</protein>